<accession>A0A2P2QGV0</accession>
<dbReference type="EMBL" id="GGEC01085737">
    <property type="protein sequence ID" value="MBX66221.1"/>
    <property type="molecule type" value="Transcribed_RNA"/>
</dbReference>
<dbReference type="AlphaFoldDB" id="A0A2P2QGV0"/>
<protein>
    <submittedName>
        <fullName evidence="1">Uncharacterized protein</fullName>
    </submittedName>
</protein>
<proteinExistence type="predicted"/>
<organism evidence="1">
    <name type="scientific">Rhizophora mucronata</name>
    <name type="common">Asiatic mangrove</name>
    <dbReference type="NCBI Taxonomy" id="61149"/>
    <lineage>
        <taxon>Eukaryota</taxon>
        <taxon>Viridiplantae</taxon>
        <taxon>Streptophyta</taxon>
        <taxon>Embryophyta</taxon>
        <taxon>Tracheophyta</taxon>
        <taxon>Spermatophyta</taxon>
        <taxon>Magnoliopsida</taxon>
        <taxon>eudicotyledons</taxon>
        <taxon>Gunneridae</taxon>
        <taxon>Pentapetalae</taxon>
        <taxon>rosids</taxon>
        <taxon>fabids</taxon>
        <taxon>Malpighiales</taxon>
        <taxon>Rhizophoraceae</taxon>
        <taxon>Rhizophora</taxon>
    </lineage>
</organism>
<reference evidence="1" key="1">
    <citation type="submission" date="2018-02" db="EMBL/GenBank/DDBJ databases">
        <title>Rhizophora mucronata_Transcriptome.</title>
        <authorList>
            <person name="Meera S.P."/>
            <person name="Sreeshan A."/>
            <person name="Augustine A."/>
        </authorList>
    </citation>
    <scope>NUCLEOTIDE SEQUENCE</scope>
    <source>
        <tissue evidence="1">Leaf</tissue>
    </source>
</reference>
<sequence>MSKPMQTPLPQLISNWCYTYYPTNMLISYLAFPKVATNPSKHSHLPYTFFFLDMFLDTQQSLQYIISLIGV</sequence>
<evidence type="ECO:0000313" key="1">
    <source>
        <dbReference type="EMBL" id="MBX66221.1"/>
    </source>
</evidence>
<name>A0A2P2QGV0_RHIMU</name>